<keyword evidence="3" id="KW-1185">Reference proteome</keyword>
<dbReference type="KEGG" id="pbs:Plabr_2140"/>
<dbReference type="EMBL" id="CP002546">
    <property type="protein sequence ID" value="ADY59743.1"/>
    <property type="molecule type" value="Genomic_DNA"/>
</dbReference>
<evidence type="ECO:0000256" key="1">
    <source>
        <dbReference type="SAM" id="MobiDB-lite"/>
    </source>
</evidence>
<evidence type="ECO:0000313" key="2">
    <source>
        <dbReference type="EMBL" id="ADY59743.1"/>
    </source>
</evidence>
<reference evidence="3" key="1">
    <citation type="submission" date="2011-02" db="EMBL/GenBank/DDBJ databases">
        <title>The complete genome of Planctomyces brasiliensis DSM 5305.</title>
        <authorList>
            <person name="Lucas S."/>
            <person name="Copeland A."/>
            <person name="Lapidus A."/>
            <person name="Bruce D."/>
            <person name="Goodwin L."/>
            <person name="Pitluck S."/>
            <person name="Kyrpides N."/>
            <person name="Mavromatis K."/>
            <person name="Pagani I."/>
            <person name="Ivanova N."/>
            <person name="Ovchinnikova G."/>
            <person name="Lu M."/>
            <person name="Detter J.C."/>
            <person name="Han C."/>
            <person name="Land M."/>
            <person name="Hauser L."/>
            <person name="Markowitz V."/>
            <person name="Cheng J.-F."/>
            <person name="Hugenholtz P."/>
            <person name="Woyke T."/>
            <person name="Wu D."/>
            <person name="Tindall B."/>
            <person name="Pomrenke H.G."/>
            <person name="Brambilla E."/>
            <person name="Klenk H.-P."/>
            <person name="Eisen J.A."/>
        </authorList>
    </citation>
    <scope>NUCLEOTIDE SEQUENCE [LARGE SCALE GENOMIC DNA]</scope>
    <source>
        <strain evidence="3">ATCC 49424 / DSM 5305 / JCM 21570 / NBRC 103401 / IFAM 1448</strain>
    </source>
</reference>
<dbReference type="HOGENOM" id="CLU_2809799_0_0_0"/>
<dbReference type="Proteomes" id="UP000006860">
    <property type="component" value="Chromosome"/>
</dbReference>
<dbReference type="AlphaFoldDB" id="F0SK16"/>
<name>F0SK16_RUBBR</name>
<protein>
    <submittedName>
        <fullName evidence="2">Uncharacterized protein</fullName>
    </submittedName>
</protein>
<accession>F0SK16</accession>
<sequence>MKSHLAIERNENRNFLCYRVYFRCASTLNLQRAVDRKSPLMEQGNECYPQFRGNRQPNGLDGGKIPC</sequence>
<feature type="region of interest" description="Disordered" evidence="1">
    <location>
        <begin position="48"/>
        <end position="67"/>
    </location>
</feature>
<evidence type="ECO:0000313" key="3">
    <source>
        <dbReference type="Proteomes" id="UP000006860"/>
    </source>
</evidence>
<proteinExistence type="predicted"/>
<organism evidence="2 3">
    <name type="scientific">Rubinisphaera brasiliensis (strain ATCC 49424 / DSM 5305 / JCM 21570 / IAM 15109 / NBRC 103401 / IFAM 1448)</name>
    <name type="common">Planctomyces brasiliensis</name>
    <dbReference type="NCBI Taxonomy" id="756272"/>
    <lineage>
        <taxon>Bacteria</taxon>
        <taxon>Pseudomonadati</taxon>
        <taxon>Planctomycetota</taxon>
        <taxon>Planctomycetia</taxon>
        <taxon>Planctomycetales</taxon>
        <taxon>Planctomycetaceae</taxon>
        <taxon>Rubinisphaera</taxon>
    </lineage>
</organism>
<gene>
    <name evidence="2" type="ordered locus">Plabr_2140</name>
</gene>